<organism evidence="1 2">
    <name type="scientific">Cyclostephanos tholiformis</name>
    <dbReference type="NCBI Taxonomy" id="382380"/>
    <lineage>
        <taxon>Eukaryota</taxon>
        <taxon>Sar</taxon>
        <taxon>Stramenopiles</taxon>
        <taxon>Ochrophyta</taxon>
        <taxon>Bacillariophyta</taxon>
        <taxon>Coscinodiscophyceae</taxon>
        <taxon>Thalassiosirophycidae</taxon>
        <taxon>Stephanodiscales</taxon>
        <taxon>Stephanodiscaceae</taxon>
        <taxon>Cyclostephanos</taxon>
    </lineage>
</organism>
<protein>
    <submittedName>
        <fullName evidence="1">Uncharacterized protein</fullName>
    </submittedName>
</protein>
<reference evidence="1 2" key="1">
    <citation type="submission" date="2024-10" db="EMBL/GenBank/DDBJ databases">
        <title>Updated reference genomes for cyclostephanoid diatoms.</title>
        <authorList>
            <person name="Roberts W.R."/>
            <person name="Alverson A.J."/>
        </authorList>
    </citation>
    <scope>NUCLEOTIDE SEQUENCE [LARGE SCALE GENOMIC DNA]</scope>
    <source>
        <strain evidence="1 2">AJA228-03</strain>
    </source>
</reference>
<dbReference type="Proteomes" id="UP001530377">
    <property type="component" value="Unassembled WGS sequence"/>
</dbReference>
<sequence length="426" mass="49365">MSSSSHLKALSAFEEDDPLVVGLQSKIANFQKNQKEQSKHEHDYYDWIHSGILMNDAEVATTKQILQACSNALELMQKEKDHEDHWNSCDIDHSSRVDSLRSDISIIQTPARDYSCKDNDIMSGISKVKLLGRQYIDGKSRDDNALCAKMLLDLREALAKSVEDIDETVAMQSSDAADHRRRVLLHLSHNLNEEFQKVLPISLARALDSLRSLLQENDHPDDGGEIDYLQSDLSRKFEDAHTEYNPNLLNAADLERKCQAIEKDGLEEVERLRELFLTRFQMTNAGLEANLKQKERKLRLRTLHHEREESQRETKRKVQATAKKMTQIYQNELKHTLKILESKHAVLKHRAEQTEVQQEILSNRLKDDFADEIESRRRQHTNQKRSNFRKARLDSKVLAMKTTKEEATRAEEARIEAQYNRRKCSV</sequence>
<evidence type="ECO:0000313" key="2">
    <source>
        <dbReference type="Proteomes" id="UP001530377"/>
    </source>
</evidence>
<dbReference type="AlphaFoldDB" id="A0ABD3RZR1"/>
<name>A0ABD3RZR1_9STRA</name>
<evidence type="ECO:0000313" key="1">
    <source>
        <dbReference type="EMBL" id="KAL3817681.1"/>
    </source>
</evidence>
<dbReference type="EMBL" id="JALLPB020000096">
    <property type="protein sequence ID" value="KAL3817681.1"/>
    <property type="molecule type" value="Genomic_DNA"/>
</dbReference>
<gene>
    <name evidence="1" type="ORF">ACHAXA_002830</name>
</gene>
<accession>A0ABD3RZR1</accession>
<proteinExistence type="predicted"/>
<keyword evidence="2" id="KW-1185">Reference proteome</keyword>
<comment type="caution">
    <text evidence="1">The sequence shown here is derived from an EMBL/GenBank/DDBJ whole genome shotgun (WGS) entry which is preliminary data.</text>
</comment>